<dbReference type="SUPFAM" id="SSF55248">
    <property type="entry name" value="PCD-like"/>
    <property type="match status" value="1"/>
</dbReference>
<dbReference type="Pfam" id="PF01329">
    <property type="entry name" value="Pterin_4a"/>
    <property type="match status" value="1"/>
</dbReference>
<keyword evidence="5" id="KW-0456">Lyase</keyword>
<evidence type="ECO:0000256" key="6">
    <source>
        <dbReference type="SAM" id="MobiDB-lite"/>
    </source>
</evidence>
<dbReference type="Gene3D" id="3.30.1360.20">
    <property type="entry name" value="Transcriptional coactivator/pterin dehydratase"/>
    <property type="match status" value="1"/>
</dbReference>
<protein>
    <recommendedName>
        <fullName evidence="4">Putative pterin-4-alpha-carbinolamine dehydratase</fullName>
        <ecNumber evidence="3">4.2.1.96</ecNumber>
    </recommendedName>
</protein>
<evidence type="ECO:0000313" key="8">
    <source>
        <dbReference type="Proteomes" id="UP000315460"/>
    </source>
</evidence>
<proteinExistence type="inferred from homology"/>
<dbReference type="InterPro" id="IPR036428">
    <property type="entry name" value="PCD_sf"/>
</dbReference>
<evidence type="ECO:0000256" key="2">
    <source>
        <dbReference type="ARBA" id="ARBA00006472"/>
    </source>
</evidence>
<feature type="compositionally biased region" description="Basic and acidic residues" evidence="6">
    <location>
        <begin position="31"/>
        <end position="40"/>
    </location>
</feature>
<name>A0ABY1MZ35_9ACTN</name>
<evidence type="ECO:0000256" key="3">
    <source>
        <dbReference type="ARBA" id="ARBA00013252"/>
    </source>
</evidence>
<dbReference type="EMBL" id="FXTG01000002">
    <property type="protein sequence ID" value="SMO56861.1"/>
    <property type="molecule type" value="Genomic_DNA"/>
</dbReference>
<dbReference type="PANTHER" id="PTHR12599">
    <property type="entry name" value="PTERIN-4-ALPHA-CARBINOLAMINE DEHYDRATASE"/>
    <property type="match status" value="1"/>
</dbReference>
<evidence type="ECO:0000256" key="4">
    <source>
        <dbReference type="ARBA" id="ARBA00021735"/>
    </source>
</evidence>
<reference evidence="7 8" key="1">
    <citation type="submission" date="2017-05" db="EMBL/GenBank/DDBJ databases">
        <authorList>
            <person name="Varghese N."/>
            <person name="Submissions S."/>
        </authorList>
    </citation>
    <scope>NUCLEOTIDE SEQUENCE [LARGE SCALE GENOMIC DNA]</scope>
    <source>
        <strain evidence="7 8">DSM 45139</strain>
    </source>
</reference>
<comment type="similarity">
    <text evidence="2">Belongs to the pterin-4-alpha-carbinolamine dehydratase family.</text>
</comment>
<evidence type="ECO:0000256" key="1">
    <source>
        <dbReference type="ARBA" id="ARBA00001554"/>
    </source>
</evidence>
<evidence type="ECO:0000313" key="7">
    <source>
        <dbReference type="EMBL" id="SMO56861.1"/>
    </source>
</evidence>
<dbReference type="NCBIfam" id="NF002017">
    <property type="entry name" value="PRK00823.1-2"/>
    <property type="match status" value="1"/>
</dbReference>
<feature type="region of interest" description="Disordered" evidence="6">
    <location>
        <begin position="1"/>
        <end position="40"/>
    </location>
</feature>
<comment type="caution">
    <text evidence="7">The sequence shown here is derived from an EMBL/GenBank/DDBJ whole genome shotgun (WGS) entry which is preliminary data.</text>
</comment>
<dbReference type="Proteomes" id="UP000315460">
    <property type="component" value="Unassembled WGS sequence"/>
</dbReference>
<dbReference type="EC" id="4.2.1.96" evidence="3"/>
<dbReference type="InterPro" id="IPR001533">
    <property type="entry name" value="Pterin_deHydtase"/>
</dbReference>
<sequence length="138" mass="14504">MSSRAPAGVPGALRGARLDSMSADADNARPAADDNTRLTEEQIAEGLADLPGWAFSEGSLTYTAVCETPQAAINLVAAIGQAANSQDHHPDLLWSYDEVTLDLRSHDVDGVTQRDLRLARSVSALSGEFDATPLGLGE</sequence>
<keyword evidence="8" id="KW-1185">Reference proteome</keyword>
<dbReference type="CDD" id="cd00488">
    <property type="entry name" value="PCD_DCoH"/>
    <property type="match status" value="1"/>
</dbReference>
<evidence type="ECO:0000256" key="5">
    <source>
        <dbReference type="ARBA" id="ARBA00023239"/>
    </source>
</evidence>
<organism evidence="7 8">
    <name type="scientific">Dietzia kunjamensis subsp. schimae</name>
    <dbReference type="NCBI Taxonomy" id="498198"/>
    <lineage>
        <taxon>Bacteria</taxon>
        <taxon>Bacillati</taxon>
        <taxon>Actinomycetota</taxon>
        <taxon>Actinomycetes</taxon>
        <taxon>Mycobacteriales</taxon>
        <taxon>Dietziaceae</taxon>
        <taxon>Dietzia</taxon>
    </lineage>
</organism>
<gene>
    <name evidence="7" type="ORF">SAMN06265174_102374</name>
</gene>
<accession>A0ABY1MZ35</accession>
<dbReference type="PANTHER" id="PTHR12599:SF0">
    <property type="entry name" value="PTERIN-4-ALPHA-CARBINOLAMINE DEHYDRATASE"/>
    <property type="match status" value="1"/>
</dbReference>
<comment type="catalytic activity">
    <reaction evidence="1">
        <text>(4aS,6R)-4a-hydroxy-L-erythro-5,6,7,8-tetrahydrobiopterin = (6R)-L-erythro-6,7-dihydrobiopterin + H2O</text>
        <dbReference type="Rhea" id="RHEA:11920"/>
        <dbReference type="ChEBI" id="CHEBI:15377"/>
        <dbReference type="ChEBI" id="CHEBI:15642"/>
        <dbReference type="ChEBI" id="CHEBI:43120"/>
        <dbReference type="EC" id="4.2.1.96"/>
    </reaction>
</comment>